<dbReference type="InterPro" id="IPR016181">
    <property type="entry name" value="Acyl_CoA_acyltransferase"/>
</dbReference>
<dbReference type="PANTHER" id="PTHR43328:SF1">
    <property type="entry name" value="N-ACETYLTRANSFERASE DOMAIN-CONTAINING PROTEIN"/>
    <property type="match status" value="1"/>
</dbReference>
<name>A0A4R7VRI9_9PSEU</name>
<dbReference type="EMBL" id="SOCP01000005">
    <property type="protein sequence ID" value="TDV52272.1"/>
    <property type="molecule type" value="Genomic_DNA"/>
</dbReference>
<dbReference type="RefSeq" id="WP_208297587.1">
    <property type="nucleotide sequence ID" value="NZ_SOCP01000005.1"/>
</dbReference>
<evidence type="ECO:0000259" key="1">
    <source>
        <dbReference type="PROSITE" id="PS51186"/>
    </source>
</evidence>
<protein>
    <submittedName>
        <fullName evidence="2">RimJ/RimL family protein N-acetyltransferase</fullName>
    </submittedName>
</protein>
<keyword evidence="3" id="KW-1185">Reference proteome</keyword>
<evidence type="ECO:0000313" key="2">
    <source>
        <dbReference type="EMBL" id="TDV52272.1"/>
    </source>
</evidence>
<dbReference type="Proteomes" id="UP000294927">
    <property type="component" value="Unassembled WGS sequence"/>
</dbReference>
<dbReference type="PANTHER" id="PTHR43328">
    <property type="entry name" value="ACETYLTRANSFERASE-RELATED"/>
    <property type="match status" value="1"/>
</dbReference>
<organism evidence="2 3">
    <name type="scientific">Actinophytocola oryzae</name>
    <dbReference type="NCBI Taxonomy" id="502181"/>
    <lineage>
        <taxon>Bacteria</taxon>
        <taxon>Bacillati</taxon>
        <taxon>Actinomycetota</taxon>
        <taxon>Actinomycetes</taxon>
        <taxon>Pseudonocardiales</taxon>
        <taxon>Pseudonocardiaceae</taxon>
    </lineage>
</organism>
<dbReference type="PROSITE" id="PS51186">
    <property type="entry name" value="GNAT"/>
    <property type="match status" value="1"/>
</dbReference>
<dbReference type="GO" id="GO:0016747">
    <property type="term" value="F:acyltransferase activity, transferring groups other than amino-acyl groups"/>
    <property type="evidence" value="ECO:0007669"/>
    <property type="project" value="InterPro"/>
</dbReference>
<dbReference type="SUPFAM" id="SSF55729">
    <property type="entry name" value="Acyl-CoA N-acyltransferases (Nat)"/>
    <property type="match status" value="1"/>
</dbReference>
<comment type="caution">
    <text evidence="2">The sequence shown here is derived from an EMBL/GenBank/DDBJ whole genome shotgun (WGS) entry which is preliminary data.</text>
</comment>
<dbReference type="InterPro" id="IPR000182">
    <property type="entry name" value="GNAT_dom"/>
</dbReference>
<dbReference type="Pfam" id="PF13302">
    <property type="entry name" value="Acetyltransf_3"/>
    <property type="match status" value="1"/>
</dbReference>
<gene>
    <name evidence="2" type="ORF">CLV71_105404</name>
</gene>
<keyword evidence="2" id="KW-0808">Transferase</keyword>
<accession>A0A4R7VRI9</accession>
<dbReference type="AlphaFoldDB" id="A0A4R7VRI9"/>
<feature type="domain" description="N-acetyltransferase" evidence="1">
    <location>
        <begin position="4"/>
        <end position="151"/>
    </location>
</feature>
<sequence length="151" mass="17637">MTEVLLRDVDDADLEVFYEQQREEEAVRRARFPARDRDRFLTHWRTKVLGNPTGHVQTVTVDGEVAGNIVAWWQDDRRFVGYWFGQRFWGRGVGTAALRQFLRREQVRPLHADLFVGNTASVRLLERCGFRSVDTDRDGDPEFVVLRLDEG</sequence>
<dbReference type="Gene3D" id="3.40.630.30">
    <property type="match status" value="1"/>
</dbReference>
<reference evidence="2 3" key="1">
    <citation type="submission" date="2019-03" db="EMBL/GenBank/DDBJ databases">
        <title>Genomic Encyclopedia of Archaeal and Bacterial Type Strains, Phase II (KMG-II): from individual species to whole genera.</title>
        <authorList>
            <person name="Goeker M."/>
        </authorList>
    </citation>
    <scope>NUCLEOTIDE SEQUENCE [LARGE SCALE GENOMIC DNA]</scope>
    <source>
        <strain evidence="2 3">DSM 45499</strain>
    </source>
</reference>
<evidence type="ECO:0000313" key="3">
    <source>
        <dbReference type="Proteomes" id="UP000294927"/>
    </source>
</evidence>
<proteinExistence type="predicted"/>